<feature type="transmembrane region" description="Helical" evidence="1">
    <location>
        <begin position="342"/>
        <end position="361"/>
    </location>
</feature>
<keyword evidence="1" id="KW-1133">Transmembrane helix</keyword>
<evidence type="ECO:0000313" key="3">
    <source>
        <dbReference type="Proteomes" id="UP000561011"/>
    </source>
</evidence>
<reference evidence="2 3" key="1">
    <citation type="submission" date="2020-07" db="EMBL/GenBank/DDBJ databases">
        <title>MOT database genomes.</title>
        <authorList>
            <person name="Joseph S."/>
            <person name="Aduse-Opoku J."/>
            <person name="Hashim A."/>
            <person name="Wade W."/>
            <person name="Curtis M."/>
        </authorList>
    </citation>
    <scope>NUCLEOTIDE SEQUENCE [LARGE SCALE GENOMIC DNA]</scope>
    <source>
        <strain evidence="2 3">DSM 100099</strain>
    </source>
</reference>
<feature type="transmembrane region" description="Helical" evidence="1">
    <location>
        <begin position="529"/>
        <end position="548"/>
    </location>
</feature>
<keyword evidence="1" id="KW-0812">Transmembrane</keyword>
<comment type="caution">
    <text evidence="2">The sequence shown here is derived from an EMBL/GenBank/DDBJ whole genome shotgun (WGS) entry which is preliminary data.</text>
</comment>
<proteinExistence type="predicted"/>
<feature type="transmembrane region" description="Helical" evidence="1">
    <location>
        <begin position="452"/>
        <end position="470"/>
    </location>
</feature>
<keyword evidence="1" id="KW-0472">Membrane</keyword>
<protein>
    <submittedName>
        <fullName evidence="2">Uncharacterized protein</fullName>
    </submittedName>
</protein>
<dbReference type="AlphaFoldDB" id="A0A853EPD4"/>
<gene>
    <name evidence="2" type="ORF">HZZ10_01210</name>
</gene>
<feature type="transmembrane region" description="Helical" evidence="1">
    <location>
        <begin position="32"/>
        <end position="54"/>
    </location>
</feature>
<feature type="transmembrane region" description="Helical" evidence="1">
    <location>
        <begin position="316"/>
        <end position="336"/>
    </location>
</feature>
<feature type="transmembrane region" description="Helical" evidence="1">
    <location>
        <begin position="285"/>
        <end position="304"/>
    </location>
</feature>
<feature type="transmembrane region" description="Helical" evidence="1">
    <location>
        <begin position="258"/>
        <end position="279"/>
    </location>
</feature>
<accession>A0A853EPD4</accession>
<dbReference type="InterPro" id="IPR046671">
    <property type="entry name" value="DUF6541"/>
</dbReference>
<evidence type="ECO:0000313" key="2">
    <source>
        <dbReference type="EMBL" id="NYS92157.1"/>
    </source>
</evidence>
<organism evidence="2 3">
    <name type="scientific">Sanguibacter inulinus</name>
    <dbReference type="NCBI Taxonomy" id="60922"/>
    <lineage>
        <taxon>Bacteria</taxon>
        <taxon>Bacillati</taxon>
        <taxon>Actinomycetota</taxon>
        <taxon>Actinomycetes</taxon>
        <taxon>Micrococcales</taxon>
        <taxon>Sanguibacteraceae</taxon>
        <taxon>Sanguibacter</taxon>
    </lineage>
</organism>
<dbReference type="Proteomes" id="UP000561011">
    <property type="component" value="Unassembled WGS sequence"/>
</dbReference>
<name>A0A853EPD4_9MICO</name>
<dbReference type="RefSeq" id="WP_179912123.1">
    <property type="nucleotide sequence ID" value="NZ_JACBYE010000002.1"/>
</dbReference>
<feature type="transmembrane region" description="Helical" evidence="1">
    <location>
        <begin position="223"/>
        <end position="246"/>
    </location>
</feature>
<feature type="transmembrane region" description="Helical" evidence="1">
    <location>
        <begin position="490"/>
        <end position="508"/>
    </location>
</feature>
<sequence>MSWIELVPAFVACAAVLVAPGALVARAAGVPAWLALGAGPGLSVAFYAVLAVVLARSGVAWSPVTVGLLALGCLVVVAAVAVLARRATRSGWARVTGLLPGADGLGAGPAWSGTPSEGSSRGAGRRWAPSTWSWRVWVCAAVAVSAVVTVVPTMIGMGTPDAPLQQWDAVYHLNGLALIQETGDASQLNGLYGAGASVYYPTAWHAAVSLVVSLGGPLTASSITAAANASTLVMSVVWVLGAAAFARAVLPHRPAVTVLAALAVSAFSMFPTVQLATLAQWPNGLATMLIPGAAAAVVTATRSWRSRADRTSPPVARVTSVVLTALALGSAAGVALAQPSGFVGLAVVLAPFVVTVLAVVVRDAWRGGRRTAVLVPAVLVVVFVTAAALVLSRSSVLDMVFGFARAPQRSIPVSVARILTDTVLTPVPGNIVVSVLVVVGAVVLLRRRRHRWLVVSAGLVVALAALAAGPENPLRLVTGIWYTQAARIEAFYPVPAAVLAAVGALAVVDRVRASGRVRDKAPGAPWLRSPVALTGALLLVAFVTSAAFQAPQRAVRFAQAYDPASIQWGTMLSVDELELMRDLPEIVGDDAVVLGDPFSGAPYAWSVGRTHVVLPQLNISGLDPDRQYLVDHFDDVTTDPRVCEAVRELGVTHFYVDRTKPRDGAKRSPLGPALSEVDVSTGFVPVATAGDAALYELTACG</sequence>
<dbReference type="EMBL" id="JACBYE010000002">
    <property type="protein sequence ID" value="NYS92157.1"/>
    <property type="molecule type" value="Genomic_DNA"/>
</dbReference>
<feature type="transmembrane region" description="Helical" evidence="1">
    <location>
        <begin position="373"/>
        <end position="391"/>
    </location>
</feature>
<keyword evidence="3" id="KW-1185">Reference proteome</keyword>
<dbReference type="Pfam" id="PF20176">
    <property type="entry name" value="DUF6541"/>
    <property type="match status" value="1"/>
</dbReference>
<feature type="transmembrane region" description="Helical" evidence="1">
    <location>
        <begin position="6"/>
        <end position="25"/>
    </location>
</feature>
<evidence type="ECO:0000256" key="1">
    <source>
        <dbReference type="SAM" id="Phobius"/>
    </source>
</evidence>
<feature type="transmembrane region" description="Helical" evidence="1">
    <location>
        <begin position="427"/>
        <end position="445"/>
    </location>
</feature>
<feature type="transmembrane region" description="Helical" evidence="1">
    <location>
        <begin position="134"/>
        <end position="155"/>
    </location>
</feature>
<feature type="transmembrane region" description="Helical" evidence="1">
    <location>
        <begin position="60"/>
        <end position="84"/>
    </location>
</feature>